<protein>
    <submittedName>
        <fullName evidence="1">Uncharacterized protein</fullName>
    </submittedName>
</protein>
<evidence type="ECO:0000313" key="1">
    <source>
        <dbReference type="EMBL" id="DAD96746.1"/>
    </source>
</evidence>
<proteinExistence type="predicted"/>
<organism evidence="1">
    <name type="scientific">Microviridae sp. ctCoW18</name>
    <dbReference type="NCBI Taxonomy" id="2826730"/>
    <lineage>
        <taxon>Viruses</taxon>
        <taxon>Monodnaviria</taxon>
        <taxon>Sangervirae</taxon>
        <taxon>Phixviricota</taxon>
        <taxon>Malgrandaviricetes</taxon>
        <taxon>Petitvirales</taxon>
        <taxon>Microviridae</taxon>
    </lineage>
</organism>
<reference evidence="1" key="1">
    <citation type="journal article" date="2021" name="Proc. Natl. Acad. Sci. U.S.A.">
        <title>A Catalog of Tens of Thousands of Viruses from Human Metagenomes Reveals Hidden Associations with Chronic Diseases.</title>
        <authorList>
            <person name="Tisza M.J."/>
            <person name="Buck C.B."/>
        </authorList>
    </citation>
    <scope>NUCLEOTIDE SEQUENCE</scope>
    <source>
        <strain evidence="1">CtCoW18</strain>
    </source>
</reference>
<dbReference type="EMBL" id="BK015223">
    <property type="protein sequence ID" value="DAD96746.1"/>
    <property type="molecule type" value="Genomic_DNA"/>
</dbReference>
<accession>A0A8S5NR21</accession>
<sequence>MMQLGFFPVLFYCLEDIERFLCSLPLRQLLLFQDCFIYGPLGPVLKVHYLVYCHDTDYVPGVAYRDVQKIEIQFLTKF</sequence>
<name>A0A8S5NR21_9VIRU</name>